<evidence type="ECO:0000256" key="2">
    <source>
        <dbReference type="ARBA" id="ARBA00023186"/>
    </source>
</evidence>
<evidence type="ECO:0000256" key="4">
    <source>
        <dbReference type="SAM" id="MobiDB-lite"/>
    </source>
</evidence>
<dbReference type="AlphaFoldDB" id="A0A7K4BZR2"/>
<dbReference type="Gene3D" id="3.90.20.20">
    <property type="match status" value="1"/>
</dbReference>
<dbReference type="InterPro" id="IPR013805">
    <property type="entry name" value="GrpE_CC"/>
</dbReference>
<dbReference type="PRINTS" id="PR00773">
    <property type="entry name" value="GRPEPROTEIN"/>
</dbReference>
<dbReference type="CDD" id="cd00446">
    <property type="entry name" value="GrpE"/>
    <property type="match status" value="1"/>
</dbReference>
<dbReference type="GO" id="GO:0051087">
    <property type="term" value="F:protein-folding chaperone binding"/>
    <property type="evidence" value="ECO:0007669"/>
    <property type="project" value="InterPro"/>
</dbReference>
<dbReference type="PANTHER" id="PTHR21237:SF23">
    <property type="entry name" value="GRPE PROTEIN HOMOLOG, MITOCHONDRIAL"/>
    <property type="match status" value="1"/>
</dbReference>
<dbReference type="InterPro" id="IPR000740">
    <property type="entry name" value="GrpE"/>
</dbReference>
<name>A0A7K4BZR2_9ARCH</name>
<dbReference type="EMBL" id="JAAZKV010000018">
    <property type="protein sequence ID" value="NMA44631.1"/>
    <property type="molecule type" value="Genomic_DNA"/>
</dbReference>
<reference evidence="5 6" key="1">
    <citation type="journal article" date="2020" name="Biotechnol. Biofuels">
        <title>New insights from the biogas microbiome by comprehensive genome-resolved metagenomics of nearly 1600 species originating from multiple anaerobic digesters.</title>
        <authorList>
            <person name="Campanaro S."/>
            <person name="Treu L."/>
            <person name="Rodriguez-R L.M."/>
            <person name="Kovalovszki A."/>
            <person name="Ziels R.M."/>
            <person name="Maus I."/>
            <person name="Zhu X."/>
            <person name="Kougias P.G."/>
            <person name="Basile A."/>
            <person name="Luo G."/>
            <person name="Schluter A."/>
            <person name="Konstantinidis K.T."/>
            <person name="Angelidaki I."/>
        </authorList>
    </citation>
    <scope>NUCLEOTIDE SEQUENCE [LARGE SCALE GENOMIC DNA]</scope>
    <source>
        <strain evidence="5">AS22ysBPME_79</strain>
    </source>
</reference>
<feature type="region of interest" description="Disordered" evidence="4">
    <location>
        <begin position="1"/>
        <end position="30"/>
    </location>
</feature>
<evidence type="ECO:0000313" key="5">
    <source>
        <dbReference type="EMBL" id="NMA44631.1"/>
    </source>
</evidence>
<gene>
    <name evidence="5" type="ORF">GX950_02360</name>
</gene>
<evidence type="ECO:0000256" key="1">
    <source>
        <dbReference type="ARBA" id="ARBA00009054"/>
    </source>
</evidence>
<dbReference type="GO" id="GO:0006457">
    <property type="term" value="P:protein folding"/>
    <property type="evidence" value="ECO:0007669"/>
    <property type="project" value="InterPro"/>
</dbReference>
<keyword evidence="2" id="KW-0143">Chaperone</keyword>
<dbReference type="PANTHER" id="PTHR21237">
    <property type="entry name" value="GRPE PROTEIN"/>
    <property type="match status" value="1"/>
</dbReference>
<comment type="similarity">
    <text evidence="1 3">Belongs to the GrpE family.</text>
</comment>
<dbReference type="GO" id="GO:0000774">
    <property type="term" value="F:adenyl-nucleotide exchange factor activity"/>
    <property type="evidence" value="ECO:0007669"/>
    <property type="project" value="InterPro"/>
</dbReference>
<dbReference type="GO" id="GO:0051082">
    <property type="term" value="F:unfolded protein binding"/>
    <property type="evidence" value="ECO:0007669"/>
    <property type="project" value="TreeGrafter"/>
</dbReference>
<organism evidence="5 6">
    <name type="scientific">Candidatus Iainarchaeum sp</name>
    <dbReference type="NCBI Taxonomy" id="3101447"/>
    <lineage>
        <taxon>Archaea</taxon>
        <taxon>Candidatus Iainarchaeota</taxon>
        <taxon>Candidatus Iainarchaeia</taxon>
        <taxon>Candidatus Iainarchaeales</taxon>
        <taxon>Candidatus Iainarchaeaceae</taxon>
        <taxon>Candidatus Iainarchaeum</taxon>
    </lineage>
</organism>
<comment type="caution">
    <text evidence="5">The sequence shown here is derived from an EMBL/GenBank/DDBJ whole genome shotgun (WGS) entry which is preliminary data.</text>
</comment>
<dbReference type="HAMAP" id="MF_01151">
    <property type="entry name" value="GrpE"/>
    <property type="match status" value="1"/>
</dbReference>
<evidence type="ECO:0000313" key="6">
    <source>
        <dbReference type="Proteomes" id="UP000526302"/>
    </source>
</evidence>
<dbReference type="GO" id="GO:0042803">
    <property type="term" value="F:protein homodimerization activity"/>
    <property type="evidence" value="ECO:0007669"/>
    <property type="project" value="InterPro"/>
</dbReference>
<dbReference type="SUPFAM" id="SSF51064">
    <property type="entry name" value="Head domain of nucleotide exchange factor GrpE"/>
    <property type="match status" value="1"/>
</dbReference>
<protein>
    <submittedName>
        <fullName evidence="5">Nucleotide exchange factor GrpE</fullName>
    </submittedName>
</protein>
<dbReference type="SUPFAM" id="SSF58014">
    <property type="entry name" value="Coiled-coil domain of nucleotide exchange factor GrpE"/>
    <property type="match status" value="1"/>
</dbReference>
<proteinExistence type="inferred from homology"/>
<dbReference type="Proteomes" id="UP000526302">
    <property type="component" value="Unassembled WGS sequence"/>
</dbReference>
<evidence type="ECO:0000256" key="3">
    <source>
        <dbReference type="RuleBase" id="RU004478"/>
    </source>
</evidence>
<dbReference type="InterPro" id="IPR009012">
    <property type="entry name" value="GrpE_head"/>
</dbReference>
<dbReference type="Gene3D" id="2.30.22.10">
    <property type="entry name" value="Head domain of nucleotide exchange factor GrpE"/>
    <property type="match status" value="1"/>
</dbReference>
<feature type="compositionally biased region" description="Basic and acidic residues" evidence="4">
    <location>
        <begin position="16"/>
        <end position="30"/>
    </location>
</feature>
<dbReference type="Pfam" id="PF01025">
    <property type="entry name" value="GrpE"/>
    <property type="match status" value="1"/>
</dbReference>
<sequence>MNQKDNKINSVNSQKNEQKIENKNELNKDQEKIKELTETLQRLQAEFENYQKRTIKSNQEYKEFANASIIEQLLSVLDTLEQGVKHNKEFVLVYEQLYSILKKNGLEKINICEGDDFDHETMDCLVKENSLLNEDKITKVLLNGYLLNKKILRPAKVSISNGKKENLVENKISENKIEENKIEEKEIENGKEIGKNINVGDKKIEEKEIENEKELEGKEIKKEDKVEMNGGVNGDIKK</sequence>
<accession>A0A7K4BZR2</accession>